<dbReference type="PANTHER" id="PTHR46312:SF2">
    <property type="entry name" value="NUCLEOTIDE-BINDING OLIGOMERIZATION DOMAIN-CONTAINING PROTEIN 2-LIKE"/>
    <property type="match status" value="1"/>
</dbReference>
<dbReference type="SMART" id="SM00382">
    <property type="entry name" value="AAA"/>
    <property type="match status" value="1"/>
</dbReference>
<dbReference type="OrthoDB" id="135105at2"/>
<protein>
    <submittedName>
        <fullName evidence="3">NACHT domain-containing protein</fullName>
    </submittedName>
</protein>
<comment type="caution">
    <text evidence="3">The sequence shown here is derived from an EMBL/GenBank/DDBJ whole genome shotgun (WGS) entry which is preliminary data.</text>
</comment>
<dbReference type="EMBL" id="VIWY01000008">
    <property type="protein sequence ID" value="TWG09430.1"/>
    <property type="molecule type" value="Genomic_DNA"/>
</dbReference>
<evidence type="ECO:0000259" key="2">
    <source>
        <dbReference type="PROSITE" id="PS50837"/>
    </source>
</evidence>
<gene>
    <name evidence="3" type="ORF">FHX34_108145</name>
</gene>
<name>A0A561VCU5_ACTTI</name>
<dbReference type="PROSITE" id="PS50837">
    <property type="entry name" value="NACHT"/>
    <property type="match status" value="1"/>
</dbReference>
<dbReference type="Pfam" id="PF05729">
    <property type="entry name" value="NACHT"/>
    <property type="match status" value="2"/>
</dbReference>
<dbReference type="SUPFAM" id="SSF52540">
    <property type="entry name" value="P-loop containing nucleoside triphosphate hydrolases"/>
    <property type="match status" value="2"/>
</dbReference>
<reference evidence="3 4" key="1">
    <citation type="submission" date="2019-06" db="EMBL/GenBank/DDBJ databases">
        <title>Sequencing the genomes of 1000 actinobacteria strains.</title>
        <authorList>
            <person name="Klenk H.-P."/>
        </authorList>
    </citation>
    <scope>NUCLEOTIDE SEQUENCE [LARGE SCALE GENOMIC DNA]</scope>
    <source>
        <strain evidence="3 4">DSM 43866</strain>
    </source>
</reference>
<sequence length="1448" mass="154939">MQLAQEDGWLDNADKIASIAGAVFGLLSLAYAVHQARRAAAAGEVPPSLWRRWRPRIALLCAVVAVGAALLSVWGLPERHRPAAVLTAAVAGAAGLAVLIVGWVSWLRSPKQLDPAVRRLLTAQLSETEFHRYRFGRLPVPGITAIRVEQHVHDARDPDAEPARVLDAEELVRDAPRAVVTGVPGAGKSTLAVHVTRAAADWWLGARVASRRRSAPFGAVMPVLVPARALADADVPVALATQWSQAGVEPEVFTRQPLRGTRWLVIVDGLDEISAGDVRARVLQRIGAFLARHPGTRLLVTTRALSAGELADLTRRGAEQFELRLFDADDLRAFAVKWLTHRLDSPVRAGVEAARFLAYLRTAQLTSIVRVPLLATMAMLVWESNRDRAAPAGRCALYHEFDMLLRSSREPRRDTPFERWLSGHLDDLLGELAAAYVWQRPPRLLPLAINWVVAHAPAEVPDGSAVEWITDLRGTLIDRGLCRIAPSFGGDEETPAEHPEARALAWTGNDITFVHATIAEYLAADPRRFTFSYAAFRRLITDGSTRGLALFALARGHVDPDGVIAALLDDDDPVSAGHVIADGIAVDSTLRQEVIERLLGRIADDHPEVADCIAVFTALAVAPDVAARLRAMIADGGQRLWTRVALADAFADVDADAGLTLLRELAASPAGTASDALWWARHRLAARAGQPAAPREPADPGSPPEPPGRLHPEPLGEIGRQAYRRTATDARQPSDVRLRAALKLHLDGVPAGTAVLRELARRRDAGADTCLEAAQWLLAAADPHGLDALRDLAGTEAGAVRVPADVRVSAALLLLTHDAPGALEVARRLATATDLADDQRRLLAAQLVSRGDPTGRQAVAAAARSAVRRGRFARVAGLLLAALGPASLTLLAARHGGARVGSTVFGGYFIGCAMVALAWDVGEPETSQGSMWQLLRELTRPLRALRGRAQDLAGQARRHLDDEWRTAVGSAAMATHVAWAGPTAGGEPARAQPLDLRRIPPSSPGRPVLLVGGPGSGKTLAVVRAARELLDRRDASDPIPVLLSLSRWDANGEVFADWVTDAVCDTYRVRRSLVSQLLRDHRLLLILDALDEVQPAWQDAAAEQIEGTALLGATVVATCRTDVFDQLSGAKLLRWSAVARMQPVRAADLMAYVETTVPADELHAWQPVFRELALGSCGPFADILTTPSTAVLALAPYLRTGRRPAELLRTVYDHAQALPGTTGGFFPERLSSGLAAGGCQPDHGVRWLRTLSRHMMRDSDTFGWWSLAATVPASRRRRPLLAGMGLVVAMVLTVVGAARPGWPAVAAAVATLCGLAALAARALREAPFLRGSHEPLVRAVARAAWQTSLFSAGCGFLAFGATGRAADTAVAAVAALGVVWTTRPGQFLLVLVHFAVRGELPLRWPAFLAAMARAGILTTAGPGYRFARPELRAAVDPGWAPAHGPAGR</sequence>
<feature type="region of interest" description="Disordered" evidence="1">
    <location>
        <begin position="688"/>
        <end position="715"/>
    </location>
</feature>
<proteinExistence type="predicted"/>
<dbReference type="InterPro" id="IPR027417">
    <property type="entry name" value="P-loop_NTPase"/>
</dbReference>
<organism evidence="3 4">
    <name type="scientific">Actinoplanes teichomyceticus</name>
    <dbReference type="NCBI Taxonomy" id="1867"/>
    <lineage>
        <taxon>Bacteria</taxon>
        <taxon>Bacillati</taxon>
        <taxon>Actinomycetota</taxon>
        <taxon>Actinomycetes</taxon>
        <taxon>Micromonosporales</taxon>
        <taxon>Micromonosporaceae</taxon>
        <taxon>Actinoplanes</taxon>
    </lineage>
</organism>
<evidence type="ECO:0000256" key="1">
    <source>
        <dbReference type="SAM" id="MobiDB-lite"/>
    </source>
</evidence>
<dbReference type="Proteomes" id="UP000320239">
    <property type="component" value="Unassembled WGS sequence"/>
</dbReference>
<accession>A0A561VCU5</accession>
<dbReference type="InterPro" id="IPR003593">
    <property type="entry name" value="AAA+_ATPase"/>
</dbReference>
<dbReference type="InterPro" id="IPR007111">
    <property type="entry name" value="NACHT_NTPase"/>
</dbReference>
<dbReference type="PANTHER" id="PTHR46312">
    <property type="entry name" value="NACHT DOMAIN-CONTAINING PROTEIN"/>
    <property type="match status" value="1"/>
</dbReference>
<evidence type="ECO:0000313" key="4">
    <source>
        <dbReference type="Proteomes" id="UP000320239"/>
    </source>
</evidence>
<keyword evidence="4" id="KW-1185">Reference proteome</keyword>
<dbReference type="Gene3D" id="3.40.50.300">
    <property type="entry name" value="P-loop containing nucleotide triphosphate hydrolases"/>
    <property type="match status" value="2"/>
</dbReference>
<dbReference type="RefSeq" id="WP_122978367.1">
    <property type="nucleotide sequence ID" value="NZ_BOMX01000173.1"/>
</dbReference>
<evidence type="ECO:0000313" key="3">
    <source>
        <dbReference type="EMBL" id="TWG09430.1"/>
    </source>
</evidence>
<feature type="domain" description="NACHT" evidence="2">
    <location>
        <begin position="1006"/>
        <end position="1093"/>
    </location>
</feature>